<keyword evidence="9" id="KW-1185">Reference proteome</keyword>
<evidence type="ECO:0000256" key="2">
    <source>
        <dbReference type="ARBA" id="ARBA00004431"/>
    </source>
</evidence>
<dbReference type="GO" id="GO:0008092">
    <property type="term" value="F:cytoskeletal protein binding"/>
    <property type="evidence" value="ECO:0007669"/>
    <property type="project" value="UniProtKB-ARBA"/>
</dbReference>
<dbReference type="Gene3D" id="1.20.58.2220">
    <property type="entry name" value="Formin, FH2 domain"/>
    <property type="match status" value="1"/>
</dbReference>
<dbReference type="GO" id="GO:0030428">
    <property type="term" value="C:cell septum"/>
    <property type="evidence" value="ECO:0007669"/>
    <property type="project" value="UniProtKB-SubCell"/>
</dbReference>
<evidence type="ECO:0000256" key="6">
    <source>
        <dbReference type="SAM" id="MobiDB-lite"/>
    </source>
</evidence>
<dbReference type="GO" id="GO:0051016">
    <property type="term" value="P:barbed-end actin filament capping"/>
    <property type="evidence" value="ECO:0007669"/>
    <property type="project" value="TreeGrafter"/>
</dbReference>
<dbReference type="PANTHER" id="PTHR47102:SF1">
    <property type="entry name" value="BNI1-RELATED PROTEIN 1"/>
    <property type="match status" value="1"/>
</dbReference>
<reference evidence="8 9" key="1">
    <citation type="submission" date="2016-08" db="EMBL/GenBank/DDBJ databases">
        <title>Whole genome shotgun sequence of Pichia membranifaciens KS47-1.</title>
        <authorList>
            <person name="Konishi M."/>
            <person name="Ishida M."/>
            <person name="Arakawa T."/>
            <person name="Kato Y."/>
            <person name="Horiuchi J."/>
        </authorList>
    </citation>
    <scope>NUCLEOTIDE SEQUENCE [LARGE SCALE GENOMIC DNA]</scope>
    <source>
        <strain evidence="8 9">KS47-1</strain>
    </source>
</reference>
<dbReference type="GO" id="GO:0001411">
    <property type="term" value="C:hyphal tip"/>
    <property type="evidence" value="ECO:0007669"/>
    <property type="project" value="UniProtKB-ARBA"/>
</dbReference>
<protein>
    <recommendedName>
        <fullName evidence="7">FH2 domain-containing protein</fullName>
    </recommendedName>
</protein>
<accession>A0A1Q2YB25</accession>
<dbReference type="InterPro" id="IPR051661">
    <property type="entry name" value="Actin_filament_regulator"/>
</dbReference>
<evidence type="ECO:0000259" key="7">
    <source>
        <dbReference type="PROSITE" id="PS51444"/>
    </source>
</evidence>
<name>A0A1Q2YB25_9ASCO</name>
<dbReference type="InterPro" id="IPR015425">
    <property type="entry name" value="FH2_Formin"/>
</dbReference>
<dbReference type="InterPro" id="IPR042201">
    <property type="entry name" value="FH2_Formin_sf"/>
</dbReference>
<feature type="compositionally biased region" description="Pro residues" evidence="6">
    <location>
        <begin position="13"/>
        <end position="24"/>
    </location>
</feature>
<dbReference type="PANTHER" id="PTHR47102">
    <property type="entry name" value="PROTEIN BNI1"/>
    <property type="match status" value="1"/>
</dbReference>
<evidence type="ECO:0000256" key="4">
    <source>
        <dbReference type="ARBA" id="ARBA00037935"/>
    </source>
</evidence>
<evidence type="ECO:0000256" key="5">
    <source>
        <dbReference type="SAM" id="Coils"/>
    </source>
</evidence>
<evidence type="ECO:0000313" key="9">
    <source>
        <dbReference type="Proteomes" id="UP000186136"/>
    </source>
</evidence>
<dbReference type="GO" id="GO:0000920">
    <property type="term" value="P:septum digestion after cytokinesis"/>
    <property type="evidence" value="ECO:0007669"/>
    <property type="project" value="UniProtKB-ARBA"/>
</dbReference>
<dbReference type="Gene3D" id="6.10.30.50">
    <property type="match status" value="1"/>
</dbReference>
<proteinExistence type="inferred from homology"/>
<feature type="domain" description="FH2" evidence="7">
    <location>
        <begin position="57"/>
        <end position="474"/>
    </location>
</feature>
<dbReference type="EMBL" id="BDGI01000005">
    <property type="protein sequence ID" value="GAV26756.1"/>
    <property type="molecule type" value="Genomic_DNA"/>
</dbReference>
<dbReference type="PROSITE" id="PS51444">
    <property type="entry name" value="FH2"/>
    <property type="match status" value="1"/>
</dbReference>
<dbReference type="Pfam" id="PF02181">
    <property type="entry name" value="FH2"/>
    <property type="match status" value="1"/>
</dbReference>
<dbReference type="GO" id="GO:0051017">
    <property type="term" value="P:actin filament bundle assembly"/>
    <property type="evidence" value="ECO:0007669"/>
    <property type="project" value="TreeGrafter"/>
</dbReference>
<feature type="compositionally biased region" description="Basic and acidic residues" evidence="6">
    <location>
        <begin position="590"/>
        <end position="606"/>
    </location>
</feature>
<comment type="similarity">
    <text evidence="4">Belongs to the formin homology family. BNI1 subfamily.</text>
</comment>
<feature type="region of interest" description="Disordered" evidence="6">
    <location>
        <begin position="541"/>
        <end position="618"/>
    </location>
</feature>
<dbReference type="GO" id="GO:1903475">
    <property type="term" value="P:mitotic actomyosin contractile ring assembly"/>
    <property type="evidence" value="ECO:0007669"/>
    <property type="project" value="TreeGrafter"/>
</dbReference>
<organism evidence="8 9">
    <name type="scientific">Pichia membranifaciens</name>
    <dbReference type="NCBI Taxonomy" id="4926"/>
    <lineage>
        <taxon>Eukaryota</taxon>
        <taxon>Fungi</taxon>
        <taxon>Dikarya</taxon>
        <taxon>Ascomycota</taxon>
        <taxon>Saccharomycotina</taxon>
        <taxon>Pichiomycetes</taxon>
        <taxon>Pichiales</taxon>
        <taxon>Pichiaceae</taxon>
        <taxon>Pichia</taxon>
    </lineage>
</organism>
<dbReference type="GO" id="GO:0000142">
    <property type="term" value="C:cellular bud neck contractile ring"/>
    <property type="evidence" value="ECO:0007669"/>
    <property type="project" value="UniProtKB-ARBA"/>
</dbReference>
<dbReference type="Proteomes" id="UP000186136">
    <property type="component" value="Unassembled WGS sequence"/>
</dbReference>
<dbReference type="GO" id="GO:0043332">
    <property type="term" value="C:mating projection tip"/>
    <property type="evidence" value="ECO:0007669"/>
    <property type="project" value="TreeGrafter"/>
</dbReference>
<dbReference type="SUPFAM" id="SSF101447">
    <property type="entry name" value="Formin homology 2 domain (FH2 domain)"/>
    <property type="match status" value="1"/>
</dbReference>
<comment type="subcellular location">
    <subcellularLocation>
        <location evidence="1">Bud neck</location>
    </subcellularLocation>
    <subcellularLocation>
        <location evidence="2">Cell septum</location>
    </subcellularLocation>
</comment>
<evidence type="ECO:0000256" key="1">
    <source>
        <dbReference type="ARBA" id="ARBA00004266"/>
    </source>
</evidence>
<sequence>MIIEKNVVESCALPPPPPPPPPLPADFLTKKDDSAEKKGEHSIIKVVDPNAEKMDELKSLKRSQTKLKQVHWDRIDNISNTLWRYSDDQNINKLLDERGILSDLEQFFQVKEATFRKKPVVVAKKKNSHRVSFLPRDLKQTFAINLHQFNALSDVEFVQKVLACDDEINKATNIIEFFNNDAAMEVTSNLLKDLDPYSTNLKHGSTIPRKDPNELERYDRIYLELCFNLSGYWKARSRALFVAITYESDYNDINYQLNQLDTGLKEIKSSTSLVGVLTLIKNIGNFMNDDSKLALGFKLSTLQRLRFLKDSSNKYSLLHYIEKTVRRHFPEYKDFADELSNIKKISTLSVDELEKSVEDFISLVSNCARQIENGALSDRSKLHPDDKIIEYVSKVISKAEKRAAALKLHLSAALRTMNDTMEYYAESFSETNSRNSFFMKFLVFINEYKKAYQENIRNEEEEKNQERRKKALHNMTVKSEAGNTVDNDIMEHLLGRLREKKLLDSRRLAKSIIDKNEDDFIVNESVDLTDSTGSDFTLAEDRQQDELESSTIPNIENDLVQPSAIDTPRQDQNVCDPYDNTWEDPVGKNGKAERQKTIKNDDKSCDESQTSKAEKESD</sequence>
<feature type="coiled-coil region" evidence="5">
    <location>
        <begin position="442"/>
        <end position="469"/>
    </location>
</feature>
<keyword evidence="3 5" id="KW-0175">Coiled coil</keyword>
<evidence type="ECO:0000313" key="8">
    <source>
        <dbReference type="EMBL" id="GAV26756.1"/>
    </source>
</evidence>
<dbReference type="AlphaFoldDB" id="A0A1Q2YB25"/>
<feature type="compositionally biased region" description="Basic and acidic residues" evidence="6">
    <location>
        <begin position="28"/>
        <end position="40"/>
    </location>
</feature>
<dbReference type="FunFam" id="1.20.58.2220:FF:000006">
    <property type="entry name" value="Cytokinesis protein sepA"/>
    <property type="match status" value="1"/>
</dbReference>
<gene>
    <name evidence="8" type="ORF">PMKS-000212</name>
</gene>
<comment type="caution">
    <text evidence="8">The sequence shown here is derived from an EMBL/GenBank/DDBJ whole genome shotgun (WGS) entry which is preliminary data.</text>
</comment>
<dbReference type="OrthoDB" id="1104827at2759"/>
<dbReference type="SMART" id="SM00498">
    <property type="entry name" value="FH2"/>
    <property type="match status" value="1"/>
</dbReference>
<evidence type="ECO:0000256" key="3">
    <source>
        <dbReference type="ARBA" id="ARBA00023054"/>
    </source>
</evidence>
<feature type="region of interest" description="Disordered" evidence="6">
    <location>
        <begin position="1"/>
        <end position="40"/>
    </location>
</feature>